<dbReference type="SUPFAM" id="SSF56601">
    <property type="entry name" value="beta-lactamase/transpeptidase-like"/>
    <property type="match status" value="1"/>
</dbReference>
<dbReference type="Proteomes" id="UP000887563">
    <property type="component" value="Unplaced"/>
</dbReference>
<evidence type="ECO:0000313" key="3">
    <source>
        <dbReference type="WBParaSite" id="Minc3s01395g23442"/>
    </source>
</evidence>
<keyword evidence="2" id="KW-1185">Reference proteome</keyword>
<protein>
    <submittedName>
        <fullName evidence="3">Beta-lactamase-related domain-containing protein</fullName>
    </submittedName>
</protein>
<dbReference type="InterPro" id="IPR052907">
    <property type="entry name" value="Beta-lactamase/esterase"/>
</dbReference>
<dbReference type="Pfam" id="PF00144">
    <property type="entry name" value="Beta-lactamase"/>
    <property type="match status" value="1"/>
</dbReference>
<dbReference type="WBParaSite" id="Minc3s01395g23442">
    <property type="protein sequence ID" value="Minc3s01395g23442"/>
    <property type="gene ID" value="Minc3s01395g23442"/>
</dbReference>
<name>A0A914M7K3_MELIC</name>
<dbReference type="Gene3D" id="3.40.710.10">
    <property type="entry name" value="DD-peptidase/beta-lactamase superfamily"/>
    <property type="match status" value="1"/>
</dbReference>
<dbReference type="InterPro" id="IPR001466">
    <property type="entry name" value="Beta-lactam-related"/>
</dbReference>
<accession>A0A914M7K3</accession>
<feature type="domain" description="Beta-lactamase-related" evidence="1">
    <location>
        <begin position="11"/>
        <end position="372"/>
    </location>
</feature>
<evidence type="ECO:0000259" key="1">
    <source>
        <dbReference type="Pfam" id="PF00144"/>
    </source>
</evidence>
<reference evidence="3" key="1">
    <citation type="submission" date="2022-11" db="UniProtKB">
        <authorList>
            <consortium name="WormBaseParasite"/>
        </authorList>
    </citation>
    <scope>IDENTIFICATION</scope>
</reference>
<sequence>MSVFGLLIYYRKNFSDGWEREGASIAIFWQGQLVVDLYGGFADKSSKAEWKENTRTVLFSASKAVAALAVHMLVERNSLAYSDAVSKFWPEFAKNGKESVTIEDILNHKAGLAAIDTPILIKDALSNPKRISEILENQKPNWEPGTKSGYHAVSFGWLTDQLVRRIDSKGRSMAEFVRNEITHKHDIDFHLGLPLTESYTVSRLSMPNWMYIMREVLYDPRTLAFLGILHIRSKNSLRSRMARNPEWININSKICTLNNPEIFPIEQAGALGIGKAKDLACIFAKLLSGEFLSRKTLEYISRPQMINHRDFVLMVPVSKGNGFMYERHPYKKDKWLFGHPGFGGTTIMVSPDDQLVIAYVTNGLKTGMGELNGTYRRIRDATFNSIK</sequence>
<proteinExistence type="predicted"/>
<organism evidence="2 3">
    <name type="scientific">Meloidogyne incognita</name>
    <name type="common">Southern root-knot nematode worm</name>
    <name type="synonym">Oxyuris incognita</name>
    <dbReference type="NCBI Taxonomy" id="6306"/>
    <lineage>
        <taxon>Eukaryota</taxon>
        <taxon>Metazoa</taxon>
        <taxon>Ecdysozoa</taxon>
        <taxon>Nematoda</taxon>
        <taxon>Chromadorea</taxon>
        <taxon>Rhabditida</taxon>
        <taxon>Tylenchina</taxon>
        <taxon>Tylenchomorpha</taxon>
        <taxon>Tylenchoidea</taxon>
        <taxon>Meloidogynidae</taxon>
        <taxon>Meloidogyninae</taxon>
        <taxon>Meloidogyne</taxon>
        <taxon>Meloidogyne incognita group</taxon>
    </lineage>
</organism>
<dbReference type="AlphaFoldDB" id="A0A914M7K3"/>
<evidence type="ECO:0000313" key="2">
    <source>
        <dbReference type="Proteomes" id="UP000887563"/>
    </source>
</evidence>
<dbReference type="PANTHER" id="PTHR43319">
    <property type="entry name" value="BETA-LACTAMASE-RELATED"/>
    <property type="match status" value="1"/>
</dbReference>
<dbReference type="InterPro" id="IPR012338">
    <property type="entry name" value="Beta-lactam/transpept-like"/>
</dbReference>
<dbReference type="PANTHER" id="PTHR43319:SF4">
    <property type="entry name" value="BETA-LACTAMASE DOMAIN-CONTAINING PROTEIN 2"/>
    <property type="match status" value="1"/>
</dbReference>